<feature type="transmembrane region" description="Helical" evidence="5">
    <location>
        <begin position="70"/>
        <end position="92"/>
    </location>
</feature>
<evidence type="ECO:0000313" key="6">
    <source>
        <dbReference type="EMBL" id="ADB41410.1"/>
    </source>
</evidence>
<dbReference type="Proteomes" id="UP000002028">
    <property type="component" value="Chromosome"/>
</dbReference>
<dbReference type="PANTHER" id="PTHR11785">
    <property type="entry name" value="AMINO ACID TRANSPORTER"/>
    <property type="match status" value="1"/>
</dbReference>
<dbReference type="PANTHER" id="PTHR11785:SF512">
    <property type="entry name" value="SOBREMESA, ISOFORM B"/>
    <property type="match status" value="1"/>
</dbReference>
<dbReference type="GO" id="GO:0016020">
    <property type="term" value="C:membrane"/>
    <property type="evidence" value="ECO:0007669"/>
    <property type="project" value="UniProtKB-SubCell"/>
</dbReference>
<dbReference type="AlphaFoldDB" id="D2QFU7"/>
<dbReference type="Gene3D" id="1.20.1740.10">
    <property type="entry name" value="Amino acid/polyamine transporter I"/>
    <property type="match status" value="1"/>
</dbReference>
<dbReference type="GO" id="GO:0015179">
    <property type="term" value="F:L-amino acid transmembrane transporter activity"/>
    <property type="evidence" value="ECO:0007669"/>
    <property type="project" value="TreeGrafter"/>
</dbReference>
<dbReference type="InterPro" id="IPR002293">
    <property type="entry name" value="AA/rel_permease1"/>
</dbReference>
<evidence type="ECO:0000256" key="5">
    <source>
        <dbReference type="SAM" id="Phobius"/>
    </source>
</evidence>
<feature type="transmembrane region" description="Helical" evidence="5">
    <location>
        <begin position="311"/>
        <end position="336"/>
    </location>
</feature>
<feature type="transmembrane region" description="Helical" evidence="5">
    <location>
        <begin position="186"/>
        <end position="203"/>
    </location>
</feature>
<dbReference type="Pfam" id="PF13520">
    <property type="entry name" value="AA_permease_2"/>
    <property type="match status" value="1"/>
</dbReference>
<evidence type="ECO:0000256" key="2">
    <source>
        <dbReference type="ARBA" id="ARBA00022692"/>
    </source>
</evidence>
<keyword evidence="7" id="KW-1185">Reference proteome</keyword>
<dbReference type="EMBL" id="CP001769">
    <property type="protein sequence ID" value="ADB41410.1"/>
    <property type="molecule type" value="Genomic_DNA"/>
</dbReference>
<feature type="transmembrane region" description="Helical" evidence="5">
    <location>
        <begin position="357"/>
        <end position="377"/>
    </location>
</feature>
<evidence type="ECO:0000256" key="4">
    <source>
        <dbReference type="ARBA" id="ARBA00023136"/>
    </source>
</evidence>
<keyword evidence="3 5" id="KW-1133">Transmembrane helix</keyword>
<dbReference type="eggNOG" id="COG0531">
    <property type="taxonomic scope" value="Bacteria"/>
</dbReference>
<feature type="transmembrane region" description="Helical" evidence="5">
    <location>
        <begin position="157"/>
        <end position="174"/>
    </location>
</feature>
<evidence type="ECO:0000256" key="3">
    <source>
        <dbReference type="ARBA" id="ARBA00022989"/>
    </source>
</evidence>
<sequence length="463" mass="49913">MGRYNRKWAVFFAIIVKYPNPKRCPHRPTMAQNQLKKLLGVGFGVAVTIGGTIGTGILRKPGPIAQDIGNPVLIIAVWLIVGVYALAGSLSVMELGTMLPKAGGWYVYARRAFGNYAGFIIGISSWLGSVSAMAFGAAVMSEYISLMAPSMVDYQKIIAISILAAFVAFHSIGVRLASRAQEVMSVLKGVGLLVFVVVCFVVKPDQPVAASAETIRPLAEGGVWLGVLAALQAVFYTYDGWHTAAYFTEEDVDPSRNLPRSMISGVLLIIGIYVLVNLALLYVLPVSALAGTKLPAADAVQVLFGPGSAQVVTFLLMISIMGIINAQIMFNPRVIFAMGRDGLFFRFVTQVNSGGTPLNATLLTAGASILMILTNTYSKLSDIATFFFVLCYASAFAALIRLRQTEPELDRPVRAWGYPFSTWTLLLASLAFLFGVVIGDFSSSMYALGFIAVSYPVYLFIKK</sequence>
<proteinExistence type="predicted"/>
<feature type="transmembrane region" description="Helical" evidence="5">
    <location>
        <begin position="113"/>
        <end position="137"/>
    </location>
</feature>
<organism evidence="6 7">
    <name type="scientific">Spirosoma linguale (strain ATCC 33905 / DSM 74 / LMG 10896 / Claus 1)</name>
    <dbReference type="NCBI Taxonomy" id="504472"/>
    <lineage>
        <taxon>Bacteria</taxon>
        <taxon>Pseudomonadati</taxon>
        <taxon>Bacteroidota</taxon>
        <taxon>Cytophagia</taxon>
        <taxon>Cytophagales</taxon>
        <taxon>Cytophagaceae</taxon>
        <taxon>Spirosoma</taxon>
    </lineage>
</organism>
<evidence type="ECO:0000256" key="1">
    <source>
        <dbReference type="ARBA" id="ARBA00004141"/>
    </source>
</evidence>
<feature type="transmembrane region" description="Helical" evidence="5">
    <location>
        <begin position="383"/>
        <end position="403"/>
    </location>
</feature>
<dbReference type="STRING" id="504472.Slin_5443"/>
<dbReference type="InterPro" id="IPR050598">
    <property type="entry name" value="AminoAcid_Transporter"/>
</dbReference>
<feature type="transmembrane region" description="Helical" evidence="5">
    <location>
        <begin position="262"/>
        <end position="284"/>
    </location>
</feature>
<dbReference type="KEGG" id="sli:Slin_5443"/>
<reference evidence="6 7" key="1">
    <citation type="journal article" date="2010" name="Stand. Genomic Sci.">
        <title>Complete genome sequence of Spirosoma linguale type strain (1).</title>
        <authorList>
            <person name="Lail K."/>
            <person name="Sikorski J."/>
            <person name="Saunders E."/>
            <person name="Lapidus A."/>
            <person name="Glavina Del Rio T."/>
            <person name="Copeland A."/>
            <person name="Tice H."/>
            <person name="Cheng J.-F."/>
            <person name="Lucas S."/>
            <person name="Nolan M."/>
            <person name="Bruce D."/>
            <person name="Goodwin L."/>
            <person name="Pitluck S."/>
            <person name="Ivanova N."/>
            <person name="Mavromatis K."/>
            <person name="Ovchinnikova G."/>
            <person name="Pati A."/>
            <person name="Chen A."/>
            <person name="Palaniappan K."/>
            <person name="Land M."/>
            <person name="Hauser L."/>
            <person name="Chang Y.-J."/>
            <person name="Jeffries C.D."/>
            <person name="Chain P."/>
            <person name="Brettin T."/>
            <person name="Detter J.C."/>
            <person name="Schuetze A."/>
            <person name="Rohde M."/>
            <person name="Tindall B.J."/>
            <person name="Goeker M."/>
            <person name="Bristow J."/>
            <person name="Eisen J.A."/>
            <person name="Markowitz V."/>
            <person name="Hugenholtz P."/>
            <person name="Kyrpides N.C."/>
            <person name="Klenk H.-P."/>
            <person name="Chen F."/>
        </authorList>
    </citation>
    <scope>NUCLEOTIDE SEQUENCE [LARGE SCALE GENOMIC DNA]</scope>
    <source>
        <strain evidence="7">ATCC 33905 / DSM 74 / LMG 10896 / Claus 1</strain>
    </source>
</reference>
<protein>
    <submittedName>
        <fullName evidence="6">Amino acid permease-associated region</fullName>
    </submittedName>
</protein>
<evidence type="ECO:0000313" key="7">
    <source>
        <dbReference type="Proteomes" id="UP000002028"/>
    </source>
</evidence>
<feature type="transmembrane region" description="Helical" evidence="5">
    <location>
        <begin position="415"/>
        <end position="438"/>
    </location>
</feature>
<keyword evidence="2 5" id="KW-0812">Transmembrane</keyword>
<feature type="transmembrane region" description="Helical" evidence="5">
    <location>
        <begin position="444"/>
        <end position="461"/>
    </location>
</feature>
<feature type="transmembrane region" description="Helical" evidence="5">
    <location>
        <begin position="38"/>
        <end position="58"/>
    </location>
</feature>
<comment type="subcellular location">
    <subcellularLocation>
        <location evidence="1">Membrane</location>
        <topology evidence="1">Multi-pass membrane protein</topology>
    </subcellularLocation>
</comment>
<dbReference type="HOGENOM" id="CLU_007946_3_4_10"/>
<feature type="transmembrane region" description="Helical" evidence="5">
    <location>
        <begin position="223"/>
        <end position="241"/>
    </location>
</feature>
<keyword evidence="4 5" id="KW-0472">Membrane</keyword>
<gene>
    <name evidence="6" type="ordered locus">Slin_5443</name>
</gene>
<name>D2QFU7_SPILD</name>
<accession>D2QFU7</accession>
<dbReference type="PIRSF" id="PIRSF006060">
    <property type="entry name" value="AA_transporter"/>
    <property type="match status" value="1"/>
</dbReference>